<accession>A0A8B6EL90</accession>
<feature type="region of interest" description="Disordered" evidence="1">
    <location>
        <begin position="127"/>
        <end position="171"/>
    </location>
</feature>
<organism evidence="2 3">
    <name type="scientific">Mytilus galloprovincialis</name>
    <name type="common">Mediterranean mussel</name>
    <dbReference type="NCBI Taxonomy" id="29158"/>
    <lineage>
        <taxon>Eukaryota</taxon>
        <taxon>Metazoa</taxon>
        <taxon>Spiralia</taxon>
        <taxon>Lophotrochozoa</taxon>
        <taxon>Mollusca</taxon>
        <taxon>Bivalvia</taxon>
        <taxon>Autobranchia</taxon>
        <taxon>Pteriomorphia</taxon>
        <taxon>Mytilida</taxon>
        <taxon>Mytiloidea</taxon>
        <taxon>Mytilidae</taxon>
        <taxon>Mytilinae</taxon>
        <taxon>Mytilus</taxon>
    </lineage>
</organism>
<feature type="compositionally biased region" description="Basic and acidic residues" evidence="1">
    <location>
        <begin position="142"/>
        <end position="171"/>
    </location>
</feature>
<keyword evidence="3" id="KW-1185">Reference proteome</keyword>
<feature type="region of interest" description="Disordered" evidence="1">
    <location>
        <begin position="189"/>
        <end position="308"/>
    </location>
</feature>
<protein>
    <submittedName>
        <fullName evidence="2">Uncharacterized protein</fullName>
    </submittedName>
</protein>
<dbReference type="EMBL" id="UYJE01005351">
    <property type="protein sequence ID" value="VDI36581.1"/>
    <property type="molecule type" value="Genomic_DNA"/>
</dbReference>
<proteinExistence type="predicted"/>
<evidence type="ECO:0000256" key="1">
    <source>
        <dbReference type="SAM" id="MobiDB-lite"/>
    </source>
</evidence>
<dbReference type="AlphaFoldDB" id="A0A8B6EL90"/>
<feature type="compositionally biased region" description="Basic and acidic residues" evidence="1">
    <location>
        <begin position="230"/>
        <end position="300"/>
    </location>
</feature>
<gene>
    <name evidence="2" type="ORF">MGAL_10B017391</name>
</gene>
<reference evidence="2" key="1">
    <citation type="submission" date="2018-11" db="EMBL/GenBank/DDBJ databases">
        <authorList>
            <person name="Alioto T."/>
            <person name="Alioto T."/>
        </authorList>
    </citation>
    <scope>NUCLEOTIDE SEQUENCE</scope>
</reference>
<evidence type="ECO:0000313" key="3">
    <source>
        <dbReference type="Proteomes" id="UP000596742"/>
    </source>
</evidence>
<name>A0A8B6EL90_MYTGA</name>
<dbReference type="Proteomes" id="UP000596742">
    <property type="component" value="Unassembled WGS sequence"/>
</dbReference>
<comment type="caution">
    <text evidence="2">The sequence shown here is derived from an EMBL/GenBank/DDBJ whole genome shotgun (WGS) entry which is preliminary data.</text>
</comment>
<feature type="compositionally biased region" description="Basic and acidic residues" evidence="1">
    <location>
        <begin position="200"/>
        <end position="219"/>
    </location>
</feature>
<sequence>MEETPPKLKVETIVEEEQSESRVAVVNCNDTETIPVTQTQVEVKTEIKVEESPVILVEEKQTERKVDEKRDFDVVVSEQKCVSPDGSQVIPHRSERTTETIQKVVLTHTRRELKPEEIEKYKKEIEAADKKSRMGLQDELGEERKEKPEIEEPKEVKAPVESDDKKEESVIEIKVVKSENTLEENLKKIKYIDDSSGDSVSEKVKEHDKTPEVVKHVVNEEAGNENVAPKLDKKESMRLKKEEKERKKKELAEEKERKKMEIQEEKERVKRVKLEEKESKKEKEKEAEKKNKKKEKEEKKLRKIRSLR</sequence>
<evidence type="ECO:0000313" key="2">
    <source>
        <dbReference type="EMBL" id="VDI36581.1"/>
    </source>
</evidence>